<keyword evidence="3" id="KW-0687">Ribonucleoprotein</keyword>
<sequence>MPPRLNVWAACRALSIRPRPLSARPPLRCAAVPVRTFADSTNTTNTTPAVPASKLPEGYEDVLDSLHGSAPKSPAQPQEPEAALQQEPEPEALKPELQPEPESQAETNESEHADNVLQALDKLKMISYGLNPFDPAVEGHKYGLPQLPLPSPMHMKHRYDDVVVQLTKLIMRDGKLSKAQRLTKDNARRQDMAMILNYLRTSPPPKINPSKPLMPGSPPAAHLPLDPITYITIAIDSVAPLVRVRALAGAAGGGKALDIPVPLAARQRRRMAFQWILDVVEKKPSKGSGRGMFPTRVAEEIVAVVEGRSGVWDKRFLLHKQATSARANLNYKAPPRRH</sequence>
<proteinExistence type="inferred from homology"/>
<dbReference type="Gene3D" id="1.10.455.10">
    <property type="entry name" value="Ribosomal protein S7 domain"/>
    <property type="match status" value="1"/>
</dbReference>
<protein>
    <submittedName>
        <fullName evidence="6">Ribosomal protein S7 domain-containing protein</fullName>
    </submittedName>
</protein>
<gene>
    <name evidence="6" type="ORF">B0T24DRAFT_588845</name>
</gene>
<feature type="domain" description="Small ribosomal subunit protein uS7" evidence="5">
    <location>
        <begin position="156"/>
        <end position="326"/>
    </location>
</feature>
<dbReference type="EMBL" id="JAULSN010000001">
    <property type="protein sequence ID" value="KAK3384269.1"/>
    <property type="molecule type" value="Genomic_DNA"/>
</dbReference>
<evidence type="ECO:0000259" key="5">
    <source>
        <dbReference type="Pfam" id="PF00177"/>
    </source>
</evidence>
<reference evidence="6" key="2">
    <citation type="submission" date="2023-06" db="EMBL/GenBank/DDBJ databases">
        <authorList>
            <consortium name="Lawrence Berkeley National Laboratory"/>
            <person name="Haridas S."/>
            <person name="Hensen N."/>
            <person name="Bonometti L."/>
            <person name="Westerberg I."/>
            <person name="Brannstrom I.O."/>
            <person name="Guillou S."/>
            <person name="Cros-Aarteil S."/>
            <person name="Calhoun S."/>
            <person name="Kuo A."/>
            <person name="Mondo S."/>
            <person name="Pangilinan J."/>
            <person name="Riley R."/>
            <person name="Labutti K."/>
            <person name="Andreopoulos B."/>
            <person name="Lipzen A."/>
            <person name="Chen C."/>
            <person name="Yanf M."/>
            <person name="Daum C."/>
            <person name="Ng V."/>
            <person name="Clum A."/>
            <person name="Steindorff A."/>
            <person name="Ohm R."/>
            <person name="Martin F."/>
            <person name="Silar P."/>
            <person name="Natvig D."/>
            <person name="Lalanne C."/>
            <person name="Gautier V."/>
            <person name="Ament-Velasquez S.L."/>
            <person name="Kruys A."/>
            <person name="Hutchinson M.I."/>
            <person name="Powell A.J."/>
            <person name="Barry K."/>
            <person name="Miller A.N."/>
            <person name="Grigoriev I.V."/>
            <person name="Debuchy R."/>
            <person name="Gladieux P."/>
            <person name="Thoren M.H."/>
            <person name="Johannesson H."/>
        </authorList>
    </citation>
    <scope>NUCLEOTIDE SEQUENCE</scope>
    <source>
        <strain evidence="6">CBS 958.72</strain>
    </source>
</reference>
<evidence type="ECO:0000313" key="7">
    <source>
        <dbReference type="Proteomes" id="UP001287356"/>
    </source>
</evidence>
<dbReference type="InterPro" id="IPR023798">
    <property type="entry name" value="Ribosomal_uS7_dom"/>
</dbReference>
<feature type="region of interest" description="Disordered" evidence="4">
    <location>
        <begin position="63"/>
        <end position="112"/>
    </location>
</feature>
<organism evidence="6 7">
    <name type="scientific">Lasiosphaeria ovina</name>
    <dbReference type="NCBI Taxonomy" id="92902"/>
    <lineage>
        <taxon>Eukaryota</taxon>
        <taxon>Fungi</taxon>
        <taxon>Dikarya</taxon>
        <taxon>Ascomycota</taxon>
        <taxon>Pezizomycotina</taxon>
        <taxon>Sordariomycetes</taxon>
        <taxon>Sordariomycetidae</taxon>
        <taxon>Sordariales</taxon>
        <taxon>Lasiosphaeriaceae</taxon>
        <taxon>Lasiosphaeria</taxon>
    </lineage>
</organism>
<dbReference type="InterPro" id="IPR000235">
    <property type="entry name" value="Ribosomal_uS7"/>
</dbReference>
<dbReference type="GO" id="GO:0006412">
    <property type="term" value="P:translation"/>
    <property type="evidence" value="ECO:0007669"/>
    <property type="project" value="InterPro"/>
</dbReference>
<comment type="caution">
    <text evidence="6">The sequence shown here is derived from an EMBL/GenBank/DDBJ whole genome shotgun (WGS) entry which is preliminary data.</text>
</comment>
<keyword evidence="7" id="KW-1185">Reference proteome</keyword>
<dbReference type="GO" id="GO:0005840">
    <property type="term" value="C:ribosome"/>
    <property type="evidence" value="ECO:0007669"/>
    <property type="project" value="UniProtKB-KW"/>
</dbReference>
<dbReference type="InterPro" id="IPR036823">
    <property type="entry name" value="Ribosomal_uS7_dom_sf"/>
</dbReference>
<dbReference type="Proteomes" id="UP001287356">
    <property type="component" value="Unassembled WGS sequence"/>
</dbReference>
<reference evidence="6" key="1">
    <citation type="journal article" date="2023" name="Mol. Phylogenet. Evol.">
        <title>Genome-scale phylogeny and comparative genomics of the fungal order Sordariales.</title>
        <authorList>
            <person name="Hensen N."/>
            <person name="Bonometti L."/>
            <person name="Westerberg I."/>
            <person name="Brannstrom I.O."/>
            <person name="Guillou S."/>
            <person name="Cros-Aarteil S."/>
            <person name="Calhoun S."/>
            <person name="Haridas S."/>
            <person name="Kuo A."/>
            <person name="Mondo S."/>
            <person name="Pangilinan J."/>
            <person name="Riley R."/>
            <person name="LaButti K."/>
            <person name="Andreopoulos B."/>
            <person name="Lipzen A."/>
            <person name="Chen C."/>
            <person name="Yan M."/>
            <person name="Daum C."/>
            <person name="Ng V."/>
            <person name="Clum A."/>
            <person name="Steindorff A."/>
            <person name="Ohm R.A."/>
            <person name="Martin F."/>
            <person name="Silar P."/>
            <person name="Natvig D.O."/>
            <person name="Lalanne C."/>
            <person name="Gautier V."/>
            <person name="Ament-Velasquez S.L."/>
            <person name="Kruys A."/>
            <person name="Hutchinson M.I."/>
            <person name="Powell A.J."/>
            <person name="Barry K."/>
            <person name="Miller A.N."/>
            <person name="Grigoriev I.V."/>
            <person name="Debuchy R."/>
            <person name="Gladieux P."/>
            <person name="Hiltunen Thoren M."/>
            <person name="Johannesson H."/>
        </authorList>
    </citation>
    <scope>NUCLEOTIDE SEQUENCE</scope>
    <source>
        <strain evidence="6">CBS 958.72</strain>
    </source>
</reference>
<feature type="compositionally biased region" description="Low complexity" evidence="4">
    <location>
        <begin position="75"/>
        <end position="87"/>
    </location>
</feature>
<evidence type="ECO:0000256" key="1">
    <source>
        <dbReference type="ARBA" id="ARBA00007151"/>
    </source>
</evidence>
<dbReference type="GO" id="GO:1990904">
    <property type="term" value="C:ribonucleoprotein complex"/>
    <property type="evidence" value="ECO:0007669"/>
    <property type="project" value="UniProtKB-KW"/>
</dbReference>
<evidence type="ECO:0000256" key="4">
    <source>
        <dbReference type="SAM" id="MobiDB-lite"/>
    </source>
</evidence>
<name>A0AAE0NMW0_9PEZI</name>
<accession>A0AAE0NMW0</accession>
<dbReference type="PANTHER" id="PTHR11205">
    <property type="entry name" value="RIBOSOMAL PROTEIN S7"/>
    <property type="match status" value="1"/>
</dbReference>
<dbReference type="SUPFAM" id="SSF47973">
    <property type="entry name" value="Ribosomal protein S7"/>
    <property type="match status" value="1"/>
</dbReference>
<dbReference type="AlphaFoldDB" id="A0AAE0NMW0"/>
<evidence type="ECO:0000313" key="6">
    <source>
        <dbReference type="EMBL" id="KAK3384269.1"/>
    </source>
</evidence>
<comment type="similarity">
    <text evidence="1">Belongs to the universal ribosomal protein uS7 family.</text>
</comment>
<evidence type="ECO:0000256" key="3">
    <source>
        <dbReference type="ARBA" id="ARBA00023274"/>
    </source>
</evidence>
<keyword evidence="2 6" id="KW-0689">Ribosomal protein</keyword>
<dbReference type="Pfam" id="PF00177">
    <property type="entry name" value="Ribosomal_S7"/>
    <property type="match status" value="1"/>
</dbReference>
<evidence type="ECO:0000256" key="2">
    <source>
        <dbReference type="ARBA" id="ARBA00022980"/>
    </source>
</evidence>